<accession>A0ABT0Q896</accession>
<dbReference type="Proteomes" id="UP001203880">
    <property type="component" value="Unassembled WGS sequence"/>
</dbReference>
<reference evidence="2" key="1">
    <citation type="submission" date="2022-05" db="EMBL/GenBank/DDBJ databases">
        <authorList>
            <person name="Park J.-S."/>
        </authorList>
    </citation>
    <scope>NUCLEOTIDE SEQUENCE</scope>
    <source>
        <strain evidence="2">2012CJ41-6</strain>
    </source>
</reference>
<keyword evidence="3" id="KW-1185">Reference proteome</keyword>
<evidence type="ECO:0000259" key="1">
    <source>
        <dbReference type="Pfam" id="PF13276"/>
    </source>
</evidence>
<dbReference type="RefSeq" id="WP_249713539.1">
    <property type="nucleotide sequence ID" value="NZ_JAMFMB010000054.1"/>
</dbReference>
<comment type="caution">
    <text evidence="2">The sequence shown here is derived from an EMBL/GenBank/DDBJ whole genome shotgun (WGS) entry which is preliminary data.</text>
</comment>
<proteinExistence type="predicted"/>
<evidence type="ECO:0000313" key="3">
    <source>
        <dbReference type="Proteomes" id="UP001203880"/>
    </source>
</evidence>
<dbReference type="EMBL" id="JAMFMB010000054">
    <property type="protein sequence ID" value="MCL6286106.1"/>
    <property type="molecule type" value="Genomic_DNA"/>
</dbReference>
<evidence type="ECO:0000313" key="2">
    <source>
        <dbReference type="EMBL" id="MCL6286106.1"/>
    </source>
</evidence>
<organism evidence="2 3">
    <name type="scientific">Ruegeria spongiae</name>
    <dbReference type="NCBI Taxonomy" id="2942209"/>
    <lineage>
        <taxon>Bacteria</taxon>
        <taxon>Pseudomonadati</taxon>
        <taxon>Pseudomonadota</taxon>
        <taxon>Alphaproteobacteria</taxon>
        <taxon>Rhodobacterales</taxon>
        <taxon>Roseobacteraceae</taxon>
        <taxon>Ruegeria</taxon>
    </lineage>
</organism>
<dbReference type="InterPro" id="IPR025948">
    <property type="entry name" value="HTH-like_dom"/>
</dbReference>
<feature type="domain" description="HTH-like" evidence="1">
    <location>
        <begin position="34"/>
        <end position="80"/>
    </location>
</feature>
<dbReference type="PANTHER" id="PTHR47515">
    <property type="entry name" value="LOW CALCIUM RESPONSE LOCUS PROTEIN T"/>
    <property type="match status" value="1"/>
</dbReference>
<dbReference type="PANTHER" id="PTHR47515:SF1">
    <property type="entry name" value="BLR2054 PROTEIN"/>
    <property type="match status" value="1"/>
</dbReference>
<gene>
    <name evidence="2" type="ORF">M3P21_21595</name>
</gene>
<name>A0ABT0Q896_9RHOB</name>
<sequence>MSDVMDRHSSSERRACVPADLHSSVFQYKKQGQCDDALRKRLRELSNERRRFGYRRLGIPLAREGFEVNQKKLFRLYRENMGDVPPPRRSFKFISDGSFILLLNAQNHGKNETGPANQAS</sequence>
<dbReference type="Pfam" id="PF13276">
    <property type="entry name" value="HTH_21"/>
    <property type="match status" value="1"/>
</dbReference>
<protein>
    <submittedName>
        <fullName evidence="2">IS3 family transposase</fullName>
    </submittedName>
</protein>